<reference evidence="3 4" key="1">
    <citation type="journal article" date="2013" name="Genome Announc.">
        <title>Draft genome sequence of the moderately halophilic gammaproteobacterium Halomonas anticariensis FP35.</title>
        <authorList>
            <person name="Tahrioui A."/>
            <person name="Quesada E."/>
            <person name="Llamas I."/>
        </authorList>
    </citation>
    <scope>NUCLEOTIDE SEQUENCE [LARGE SCALE GENOMIC DNA]</scope>
    <source>
        <strain evidence="4">DSM 16096 / CECT 5854 / LMG 22089 / FP35</strain>
    </source>
</reference>
<dbReference type="EMBL" id="ASTJ01000022">
    <property type="protein sequence ID" value="EPC03001.1"/>
    <property type="molecule type" value="Genomic_DNA"/>
</dbReference>
<comment type="caution">
    <text evidence="3">The sequence shown here is derived from an EMBL/GenBank/DDBJ whole genome shotgun (WGS) entry which is preliminary data.</text>
</comment>
<dbReference type="Proteomes" id="UP000014463">
    <property type="component" value="Unassembled WGS sequence"/>
</dbReference>
<name>S2LE18_LITA3</name>
<dbReference type="PATRIC" id="fig|1121939.11.peg.1423"/>
<evidence type="ECO:0000256" key="2">
    <source>
        <dbReference type="SAM" id="SignalP"/>
    </source>
</evidence>
<protein>
    <submittedName>
        <fullName evidence="3">Uncharacterized protein</fullName>
    </submittedName>
</protein>
<dbReference type="AlphaFoldDB" id="S2LE18"/>
<feature type="chain" id="PRO_5004498927" evidence="2">
    <location>
        <begin position="28"/>
        <end position="104"/>
    </location>
</feature>
<evidence type="ECO:0000313" key="4">
    <source>
        <dbReference type="Proteomes" id="UP000014463"/>
    </source>
</evidence>
<keyword evidence="2" id="KW-0732">Signal</keyword>
<organism evidence="3 4">
    <name type="scientific">Litchfieldella anticariensis (strain DSM 16096 / CECT 5854 / CIP 108499 / LMG 22089 / FP35)</name>
    <name type="common">Halomonas anticariensis</name>
    <dbReference type="NCBI Taxonomy" id="1121939"/>
    <lineage>
        <taxon>Bacteria</taxon>
        <taxon>Pseudomonadati</taxon>
        <taxon>Pseudomonadota</taxon>
        <taxon>Gammaproteobacteria</taxon>
        <taxon>Oceanospirillales</taxon>
        <taxon>Halomonadaceae</taxon>
        <taxon>Litchfieldella</taxon>
    </lineage>
</organism>
<dbReference type="OrthoDB" id="6167081at2"/>
<feature type="region of interest" description="Disordered" evidence="1">
    <location>
        <begin position="24"/>
        <end position="104"/>
    </location>
</feature>
<feature type="compositionally biased region" description="Basic and acidic residues" evidence="1">
    <location>
        <begin position="51"/>
        <end position="62"/>
    </location>
</feature>
<keyword evidence="4" id="KW-1185">Reference proteome</keyword>
<feature type="signal peptide" evidence="2">
    <location>
        <begin position="1"/>
        <end position="27"/>
    </location>
</feature>
<sequence>MMSREFLKRIGIVGVVLGLTASPLAFAEDTEKEEASDTTGQEAEWEEEEHQGEGSKGTDDSTRVSPDPDEAGAPAVEASEGTQAGDEPDPAEGNDADTQEENAS</sequence>
<proteinExistence type="predicted"/>
<evidence type="ECO:0000256" key="1">
    <source>
        <dbReference type="SAM" id="MobiDB-lite"/>
    </source>
</evidence>
<feature type="compositionally biased region" description="Acidic residues" evidence="1">
    <location>
        <begin position="86"/>
        <end position="104"/>
    </location>
</feature>
<dbReference type="RefSeq" id="WP_016415923.1">
    <property type="nucleotide sequence ID" value="NZ_AUAB01000013.1"/>
</dbReference>
<gene>
    <name evidence="3" type="ORF">L861_22075</name>
</gene>
<evidence type="ECO:0000313" key="3">
    <source>
        <dbReference type="EMBL" id="EPC03001.1"/>
    </source>
</evidence>
<accession>S2LE18</accession>